<sequence length="76" mass="8059">MVSLSELRELLIVLALIGGFSGAFLFFDASTSLSVNTPQAKPSLAPRVLGASTHIPLVANPVVHIDIPPHNIFEPN</sequence>
<dbReference type="EMBL" id="MHHR01000026">
    <property type="protein sequence ID" value="OGY33859.1"/>
    <property type="molecule type" value="Genomic_DNA"/>
</dbReference>
<name>A0A1G1X1H4_9BACT</name>
<comment type="caution">
    <text evidence="1">The sequence shown here is derived from an EMBL/GenBank/DDBJ whole genome shotgun (WGS) entry which is preliminary data.</text>
</comment>
<dbReference type="Proteomes" id="UP000177528">
    <property type="component" value="Unassembled WGS sequence"/>
</dbReference>
<accession>A0A1G1X1H4</accession>
<dbReference type="AlphaFoldDB" id="A0A1G1X1H4"/>
<proteinExistence type="predicted"/>
<protein>
    <submittedName>
        <fullName evidence="1">Uncharacterized protein</fullName>
    </submittedName>
</protein>
<organism evidence="1 2">
    <name type="scientific">Candidatus Andersenbacteria bacterium RIFCSPHIGHO2_12_FULL_45_11</name>
    <dbReference type="NCBI Taxonomy" id="1797281"/>
    <lineage>
        <taxon>Bacteria</taxon>
        <taxon>Candidatus Anderseniibacteriota</taxon>
    </lineage>
</organism>
<evidence type="ECO:0000313" key="2">
    <source>
        <dbReference type="Proteomes" id="UP000177528"/>
    </source>
</evidence>
<evidence type="ECO:0000313" key="1">
    <source>
        <dbReference type="EMBL" id="OGY33859.1"/>
    </source>
</evidence>
<reference evidence="1 2" key="1">
    <citation type="journal article" date="2016" name="Nat. Commun.">
        <title>Thousands of microbial genomes shed light on interconnected biogeochemical processes in an aquifer system.</title>
        <authorList>
            <person name="Anantharaman K."/>
            <person name="Brown C.T."/>
            <person name="Hug L.A."/>
            <person name="Sharon I."/>
            <person name="Castelle C.J."/>
            <person name="Probst A.J."/>
            <person name="Thomas B.C."/>
            <person name="Singh A."/>
            <person name="Wilkins M.J."/>
            <person name="Karaoz U."/>
            <person name="Brodie E.L."/>
            <person name="Williams K.H."/>
            <person name="Hubbard S.S."/>
            <person name="Banfield J.F."/>
        </authorList>
    </citation>
    <scope>NUCLEOTIDE SEQUENCE [LARGE SCALE GENOMIC DNA]</scope>
</reference>
<gene>
    <name evidence="1" type="ORF">A3D99_03940</name>
</gene>